<sequence length="168" mass="17824">MTIKMPIKMLTMHLIPLLCALSAAVALPRHQASTCCFTLQDASSGKILEQEAQTGFLFLNSPQPDGRYCLGRTDQNKVLRDAMNNACIINSARLFQCLDPTPGFSRWTVQQSGGRSLLAVDGSTAFRACPSGAGSEMVWGPRGGGGSGCRDMRIAASRLEGACRGLGG</sequence>
<protein>
    <recommendedName>
        <fullName evidence="4">Cyanovirin-N domain-containing protein</fullName>
    </recommendedName>
</protein>
<gene>
    <name evidence="2" type="ORF">G6O67_004389</name>
</gene>
<accession>A0A8H4LYI5</accession>
<dbReference type="AlphaFoldDB" id="A0A8H4LYI5"/>
<feature type="chain" id="PRO_5034519579" description="Cyanovirin-N domain-containing protein" evidence="1">
    <location>
        <begin position="27"/>
        <end position="168"/>
    </location>
</feature>
<dbReference type="Proteomes" id="UP000557566">
    <property type="component" value="Unassembled WGS sequence"/>
</dbReference>
<name>A0A8H4LYI5_9HYPO</name>
<keyword evidence="3" id="KW-1185">Reference proteome</keyword>
<comment type="caution">
    <text evidence="2">The sequence shown here is derived from an EMBL/GenBank/DDBJ whole genome shotgun (WGS) entry which is preliminary data.</text>
</comment>
<dbReference type="EMBL" id="JAAVMX010000005">
    <property type="protein sequence ID" value="KAF4507945.1"/>
    <property type="molecule type" value="Genomic_DNA"/>
</dbReference>
<feature type="signal peptide" evidence="1">
    <location>
        <begin position="1"/>
        <end position="26"/>
    </location>
</feature>
<dbReference type="OrthoDB" id="4912193at2759"/>
<organism evidence="2 3">
    <name type="scientific">Ophiocordyceps sinensis</name>
    <dbReference type="NCBI Taxonomy" id="72228"/>
    <lineage>
        <taxon>Eukaryota</taxon>
        <taxon>Fungi</taxon>
        <taxon>Dikarya</taxon>
        <taxon>Ascomycota</taxon>
        <taxon>Pezizomycotina</taxon>
        <taxon>Sordariomycetes</taxon>
        <taxon>Hypocreomycetidae</taxon>
        <taxon>Hypocreales</taxon>
        <taxon>Ophiocordycipitaceae</taxon>
        <taxon>Ophiocordyceps</taxon>
    </lineage>
</organism>
<reference evidence="2 3" key="1">
    <citation type="journal article" date="2020" name="Genome Biol. Evol.">
        <title>A new high-quality draft genome assembly of the Chinese cordyceps Ophiocordyceps sinensis.</title>
        <authorList>
            <person name="Shu R."/>
            <person name="Zhang J."/>
            <person name="Meng Q."/>
            <person name="Zhang H."/>
            <person name="Zhou G."/>
            <person name="Li M."/>
            <person name="Wu P."/>
            <person name="Zhao Y."/>
            <person name="Chen C."/>
            <person name="Qin Q."/>
        </authorList>
    </citation>
    <scope>NUCLEOTIDE SEQUENCE [LARGE SCALE GENOMIC DNA]</scope>
    <source>
        <strain evidence="2 3">IOZ07</strain>
    </source>
</reference>
<proteinExistence type="predicted"/>
<evidence type="ECO:0000256" key="1">
    <source>
        <dbReference type="SAM" id="SignalP"/>
    </source>
</evidence>
<evidence type="ECO:0000313" key="2">
    <source>
        <dbReference type="EMBL" id="KAF4507945.1"/>
    </source>
</evidence>
<evidence type="ECO:0008006" key="4">
    <source>
        <dbReference type="Google" id="ProtNLM"/>
    </source>
</evidence>
<keyword evidence="1" id="KW-0732">Signal</keyword>
<evidence type="ECO:0000313" key="3">
    <source>
        <dbReference type="Proteomes" id="UP000557566"/>
    </source>
</evidence>